<evidence type="ECO:0000256" key="6">
    <source>
        <dbReference type="ARBA" id="ARBA00022989"/>
    </source>
</evidence>
<keyword evidence="4 9" id="KW-0812">Transmembrane</keyword>
<reference evidence="10 11" key="1">
    <citation type="submission" date="2024-04" db="EMBL/GenBank/DDBJ databases">
        <authorList>
            <consortium name="Genoscope - CEA"/>
            <person name="William W."/>
        </authorList>
    </citation>
    <scope>NUCLEOTIDE SEQUENCE [LARGE SCALE GENOMIC DNA]</scope>
</reference>
<feature type="transmembrane region" description="Helical" evidence="9">
    <location>
        <begin position="98"/>
        <end position="126"/>
    </location>
</feature>
<keyword evidence="8 9" id="KW-0472">Membrane</keyword>
<comment type="caution">
    <text evidence="10">The sequence shown here is derived from an EMBL/GenBank/DDBJ whole genome shotgun (WGS) entry which is preliminary data.</text>
</comment>
<keyword evidence="5" id="KW-0735">Signal-anchor</keyword>
<gene>
    <name evidence="10" type="ORF">GSLYS_00006181001</name>
</gene>
<evidence type="ECO:0000256" key="7">
    <source>
        <dbReference type="ARBA" id="ARBA00023034"/>
    </source>
</evidence>
<keyword evidence="7" id="KW-0333">Golgi apparatus</keyword>
<evidence type="ECO:0000256" key="1">
    <source>
        <dbReference type="ARBA" id="ARBA00004323"/>
    </source>
</evidence>
<name>A0AAV2HJ88_LYMST</name>
<sequence>MKKMNTLRNSEHDSVDLLLKDIFAWADCNISNGNSNYKLPRPRRPRPRHSQLFVETFLKKMTHHLGQHSIPALDYMNGNEFNTKIEKKSLNSITSVKCFFFATFIWTIVLLLLCLCFVIVVSLSLICVIQTGYEEKESFFLSVQVLNYILRPITSKEFNISSHLMNLNSYLMRLFRLISLNFKFNKWMEPYPLRGLDDRVPRNIMCAVSNPLYVSFLEYMCTMCDGIEYILTPKFGTKPQALSQDLFITDWPVIFRGWANKVSLQELRVSIAENSKILQLEGFATNFISSLEYLTKIEHLGNEKVIFRLQADEFTHVIWTSEHYRTSYILRKLFPRPQLIPQDTPVSLRSILLVNGQSAPSFRMPVGRKGLMLYTQSSGSRYLVLKPKEHCITACQTLTARLTAGDIMLVNQTVWEVFSFSSGTLTSISLVRYLDEL</sequence>
<proteinExistence type="predicted"/>
<dbReference type="PANTHER" id="PTHR35259:SF1">
    <property type="entry name" value="BOMBESIN RECEPTOR-ACTIVATED PROTEIN C6ORF89"/>
    <property type="match status" value="1"/>
</dbReference>
<accession>A0AAV2HJ88</accession>
<keyword evidence="3" id="KW-0963">Cytoplasm</keyword>
<dbReference type="PANTHER" id="PTHR35259">
    <property type="entry name" value="BOMBESIN RECEPTOR-ACTIVATED PROTEIN C6ORF89"/>
    <property type="match status" value="1"/>
</dbReference>
<keyword evidence="11" id="KW-1185">Reference proteome</keyword>
<comment type="subcellular location">
    <subcellularLocation>
        <location evidence="2">Cytoplasm</location>
    </subcellularLocation>
    <subcellularLocation>
        <location evidence="1">Golgi apparatus membrane</location>
        <topology evidence="1">Single-pass type II membrane protein</topology>
    </subcellularLocation>
</comment>
<organism evidence="10 11">
    <name type="scientific">Lymnaea stagnalis</name>
    <name type="common">Great pond snail</name>
    <name type="synonym">Helix stagnalis</name>
    <dbReference type="NCBI Taxonomy" id="6523"/>
    <lineage>
        <taxon>Eukaryota</taxon>
        <taxon>Metazoa</taxon>
        <taxon>Spiralia</taxon>
        <taxon>Lophotrochozoa</taxon>
        <taxon>Mollusca</taxon>
        <taxon>Gastropoda</taxon>
        <taxon>Heterobranchia</taxon>
        <taxon>Euthyneura</taxon>
        <taxon>Panpulmonata</taxon>
        <taxon>Hygrophila</taxon>
        <taxon>Lymnaeoidea</taxon>
        <taxon>Lymnaeidae</taxon>
        <taxon>Lymnaea</taxon>
    </lineage>
</organism>
<evidence type="ECO:0000256" key="5">
    <source>
        <dbReference type="ARBA" id="ARBA00022968"/>
    </source>
</evidence>
<evidence type="ECO:0000313" key="10">
    <source>
        <dbReference type="EMBL" id="CAL1532102.1"/>
    </source>
</evidence>
<evidence type="ECO:0000256" key="3">
    <source>
        <dbReference type="ARBA" id="ARBA00022490"/>
    </source>
</evidence>
<dbReference type="GO" id="GO:0000139">
    <property type="term" value="C:Golgi membrane"/>
    <property type="evidence" value="ECO:0007669"/>
    <property type="project" value="UniProtKB-SubCell"/>
</dbReference>
<evidence type="ECO:0000256" key="2">
    <source>
        <dbReference type="ARBA" id="ARBA00004496"/>
    </source>
</evidence>
<dbReference type="EMBL" id="CAXITT010000105">
    <property type="protein sequence ID" value="CAL1532102.1"/>
    <property type="molecule type" value="Genomic_DNA"/>
</dbReference>
<keyword evidence="6 9" id="KW-1133">Transmembrane helix</keyword>
<protein>
    <submittedName>
        <fullName evidence="10">Uncharacterized protein</fullName>
    </submittedName>
</protein>
<dbReference type="Proteomes" id="UP001497497">
    <property type="component" value="Unassembled WGS sequence"/>
</dbReference>
<dbReference type="InterPro" id="IPR038757">
    <property type="entry name" value="BRAP"/>
</dbReference>
<evidence type="ECO:0000256" key="4">
    <source>
        <dbReference type="ARBA" id="ARBA00022692"/>
    </source>
</evidence>
<evidence type="ECO:0000313" key="11">
    <source>
        <dbReference type="Proteomes" id="UP001497497"/>
    </source>
</evidence>
<evidence type="ECO:0000256" key="9">
    <source>
        <dbReference type="SAM" id="Phobius"/>
    </source>
</evidence>
<dbReference type="AlphaFoldDB" id="A0AAV2HJ88"/>
<evidence type="ECO:0000256" key="8">
    <source>
        <dbReference type="ARBA" id="ARBA00023136"/>
    </source>
</evidence>